<comment type="caution">
    <text evidence="3">The sequence shown here is derived from an EMBL/GenBank/DDBJ whole genome shotgun (WGS) entry which is preliminary data.</text>
</comment>
<dbReference type="InterPro" id="IPR056648">
    <property type="entry name" value="DUF7746"/>
</dbReference>
<evidence type="ECO:0000313" key="4">
    <source>
        <dbReference type="Proteomes" id="UP000257109"/>
    </source>
</evidence>
<feature type="domain" description="DUF7746" evidence="2">
    <location>
        <begin position="12"/>
        <end position="38"/>
    </location>
</feature>
<evidence type="ECO:0000313" key="3">
    <source>
        <dbReference type="EMBL" id="RDX82562.1"/>
    </source>
</evidence>
<dbReference type="Pfam" id="PF24925">
    <property type="entry name" value="DUF7746"/>
    <property type="match status" value="1"/>
</dbReference>
<sequence>MKYLNGILMLAALAIIQAFTGQLKSWWDTLCTKNERAANQLTNLYCPTMSDHRWYKDTFLSKVTLREDGFANFWKENL</sequence>
<feature type="chain" id="PRO_5016886388" description="DUF7746 domain-containing protein" evidence="1">
    <location>
        <begin position="19"/>
        <end position="78"/>
    </location>
</feature>
<dbReference type="AlphaFoldDB" id="A0A371FWB1"/>
<evidence type="ECO:0000256" key="1">
    <source>
        <dbReference type="SAM" id="SignalP"/>
    </source>
</evidence>
<evidence type="ECO:0000259" key="2">
    <source>
        <dbReference type="Pfam" id="PF24925"/>
    </source>
</evidence>
<keyword evidence="1" id="KW-0732">Signal</keyword>
<dbReference type="OrthoDB" id="1735266at2759"/>
<keyword evidence="4" id="KW-1185">Reference proteome</keyword>
<gene>
    <name evidence="3" type="ORF">CR513_36632</name>
</gene>
<accession>A0A371FWB1</accession>
<name>A0A371FWB1_MUCPR</name>
<organism evidence="3 4">
    <name type="scientific">Mucuna pruriens</name>
    <name type="common">Velvet bean</name>
    <name type="synonym">Dolichos pruriens</name>
    <dbReference type="NCBI Taxonomy" id="157652"/>
    <lineage>
        <taxon>Eukaryota</taxon>
        <taxon>Viridiplantae</taxon>
        <taxon>Streptophyta</taxon>
        <taxon>Embryophyta</taxon>
        <taxon>Tracheophyta</taxon>
        <taxon>Spermatophyta</taxon>
        <taxon>Magnoliopsida</taxon>
        <taxon>eudicotyledons</taxon>
        <taxon>Gunneridae</taxon>
        <taxon>Pentapetalae</taxon>
        <taxon>rosids</taxon>
        <taxon>fabids</taxon>
        <taxon>Fabales</taxon>
        <taxon>Fabaceae</taxon>
        <taxon>Papilionoideae</taxon>
        <taxon>50 kb inversion clade</taxon>
        <taxon>NPAAA clade</taxon>
        <taxon>indigoferoid/millettioid clade</taxon>
        <taxon>Phaseoleae</taxon>
        <taxon>Mucuna</taxon>
    </lineage>
</organism>
<feature type="non-terminal residue" evidence="3">
    <location>
        <position position="1"/>
    </location>
</feature>
<feature type="signal peptide" evidence="1">
    <location>
        <begin position="1"/>
        <end position="18"/>
    </location>
</feature>
<dbReference type="Proteomes" id="UP000257109">
    <property type="component" value="Unassembled WGS sequence"/>
</dbReference>
<dbReference type="EMBL" id="QJKJ01007609">
    <property type="protein sequence ID" value="RDX82562.1"/>
    <property type="molecule type" value="Genomic_DNA"/>
</dbReference>
<proteinExistence type="predicted"/>
<protein>
    <recommendedName>
        <fullName evidence="2">DUF7746 domain-containing protein</fullName>
    </recommendedName>
</protein>
<reference evidence="3" key="1">
    <citation type="submission" date="2018-05" db="EMBL/GenBank/DDBJ databases">
        <title>Draft genome of Mucuna pruriens seed.</title>
        <authorList>
            <person name="Nnadi N.E."/>
            <person name="Vos R."/>
            <person name="Hasami M.H."/>
            <person name="Devisetty U.K."/>
            <person name="Aguiy J.C."/>
        </authorList>
    </citation>
    <scope>NUCLEOTIDE SEQUENCE [LARGE SCALE GENOMIC DNA]</scope>
    <source>
        <strain evidence="3">JCA_2017</strain>
    </source>
</reference>